<evidence type="ECO:0000256" key="2">
    <source>
        <dbReference type="ARBA" id="ARBA00008127"/>
    </source>
</evidence>
<organism evidence="8 10">
    <name type="scientific">Medicago truncatula</name>
    <name type="common">Barrel medic</name>
    <name type="synonym">Medicago tribuloides</name>
    <dbReference type="NCBI Taxonomy" id="3880"/>
    <lineage>
        <taxon>Eukaryota</taxon>
        <taxon>Viridiplantae</taxon>
        <taxon>Streptophyta</taxon>
        <taxon>Embryophyta</taxon>
        <taxon>Tracheophyta</taxon>
        <taxon>Spermatophyta</taxon>
        <taxon>Magnoliopsida</taxon>
        <taxon>eudicotyledons</taxon>
        <taxon>Gunneridae</taxon>
        <taxon>Pentapetalae</taxon>
        <taxon>rosids</taxon>
        <taxon>fabids</taxon>
        <taxon>Fabales</taxon>
        <taxon>Fabaceae</taxon>
        <taxon>Papilionoideae</taxon>
        <taxon>50 kb inversion clade</taxon>
        <taxon>NPAAA clade</taxon>
        <taxon>Hologalegina</taxon>
        <taxon>IRL clade</taxon>
        <taxon>Trifolieae</taxon>
        <taxon>Medicago</taxon>
    </lineage>
</organism>
<evidence type="ECO:0000256" key="3">
    <source>
        <dbReference type="ARBA" id="ARBA00022473"/>
    </source>
</evidence>
<evidence type="ECO:0000256" key="6">
    <source>
        <dbReference type="ARBA" id="ARBA00023157"/>
    </source>
</evidence>
<accession>A0A072UK76</accession>
<dbReference type="STRING" id="3880.A0A072UK76"/>
<dbReference type="PANTHER" id="PTHR33109:SF4">
    <property type="entry name" value="EPIDERMAL PATTERNING FACTOR-LIKE PROTEIN 6"/>
    <property type="match status" value="1"/>
</dbReference>
<gene>
    <name evidence="8" type="ordered locus">MTR_4g037115</name>
</gene>
<sequence length="130" mass="14800">MRITNISAINIFHALFFLLSIFTVIFTSNTALPVTCLDTRCHVFFKYAIDNQYVNKIGQEMLSKKKSEKTKVLSRRLLSITGSHPPNCINRCDNCTPCKRVIVPTHPPQSAGYYPTSWKCKCGNKLYLPQ</sequence>
<keyword evidence="4 7" id="KW-0964">Secreted</keyword>
<dbReference type="PANTHER" id="PTHR33109">
    <property type="entry name" value="EPIDERMAL PATTERNING FACTOR-LIKE PROTEIN 4"/>
    <property type="match status" value="1"/>
</dbReference>
<reference evidence="8 10" key="1">
    <citation type="journal article" date="2011" name="Nature">
        <title>The Medicago genome provides insight into the evolution of rhizobial symbioses.</title>
        <authorList>
            <person name="Young N.D."/>
            <person name="Debelle F."/>
            <person name="Oldroyd G.E."/>
            <person name="Geurts R."/>
            <person name="Cannon S.B."/>
            <person name="Udvardi M.K."/>
            <person name="Benedito V.A."/>
            <person name="Mayer K.F."/>
            <person name="Gouzy J."/>
            <person name="Schoof H."/>
            <person name="Van de Peer Y."/>
            <person name="Proost S."/>
            <person name="Cook D.R."/>
            <person name="Meyers B.C."/>
            <person name="Spannagl M."/>
            <person name="Cheung F."/>
            <person name="De Mita S."/>
            <person name="Krishnakumar V."/>
            <person name="Gundlach H."/>
            <person name="Zhou S."/>
            <person name="Mudge J."/>
            <person name="Bharti A.K."/>
            <person name="Murray J.D."/>
            <person name="Naoumkina M.A."/>
            <person name="Rosen B."/>
            <person name="Silverstein K.A."/>
            <person name="Tang H."/>
            <person name="Rombauts S."/>
            <person name="Zhao P.X."/>
            <person name="Zhou P."/>
            <person name="Barbe V."/>
            <person name="Bardou P."/>
            <person name="Bechner M."/>
            <person name="Bellec A."/>
            <person name="Berger A."/>
            <person name="Berges H."/>
            <person name="Bidwell S."/>
            <person name="Bisseling T."/>
            <person name="Choisne N."/>
            <person name="Couloux A."/>
            <person name="Denny R."/>
            <person name="Deshpande S."/>
            <person name="Dai X."/>
            <person name="Doyle J.J."/>
            <person name="Dudez A.M."/>
            <person name="Farmer A.D."/>
            <person name="Fouteau S."/>
            <person name="Franken C."/>
            <person name="Gibelin C."/>
            <person name="Gish J."/>
            <person name="Goldstein S."/>
            <person name="Gonzalez A.J."/>
            <person name="Green P.J."/>
            <person name="Hallab A."/>
            <person name="Hartog M."/>
            <person name="Hua A."/>
            <person name="Humphray S.J."/>
            <person name="Jeong D.H."/>
            <person name="Jing Y."/>
            <person name="Jocker A."/>
            <person name="Kenton S.M."/>
            <person name="Kim D.J."/>
            <person name="Klee K."/>
            <person name="Lai H."/>
            <person name="Lang C."/>
            <person name="Lin S."/>
            <person name="Macmil S.L."/>
            <person name="Magdelenat G."/>
            <person name="Matthews L."/>
            <person name="McCorrison J."/>
            <person name="Monaghan E.L."/>
            <person name="Mun J.H."/>
            <person name="Najar F.Z."/>
            <person name="Nicholson C."/>
            <person name="Noirot C."/>
            <person name="O'Bleness M."/>
            <person name="Paule C.R."/>
            <person name="Poulain J."/>
            <person name="Prion F."/>
            <person name="Qin B."/>
            <person name="Qu C."/>
            <person name="Retzel E.F."/>
            <person name="Riddle C."/>
            <person name="Sallet E."/>
            <person name="Samain S."/>
            <person name="Samson N."/>
            <person name="Sanders I."/>
            <person name="Saurat O."/>
            <person name="Scarpelli C."/>
            <person name="Schiex T."/>
            <person name="Segurens B."/>
            <person name="Severin A.J."/>
            <person name="Sherrier D.J."/>
            <person name="Shi R."/>
            <person name="Sims S."/>
            <person name="Singer S.R."/>
            <person name="Sinharoy S."/>
            <person name="Sterck L."/>
            <person name="Viollet A."/>
            <person name="Wang B.B."/>
            <person name="Wang K."/>
            <person name="Wang M."/>
            <person name="Wang X."/>
            <person name="Warfsmann J."/>
            <person name="Weissenbach J."/>
            <person name="White D.D."/>
            <person name="White J.D."/>
            <person name="Wiley G.B."/>
            <person name="Wincker P."/>
            <person name="Xing Y."/>
            <person name="Yang L."/>
            <person name="Yao Z."/>
            <person name="Ying F."/>
            <person name="Zhai J."/>
            <person name="Zhou L."/>
            <person name="Zuber A."/>
            <person name="Denarie J."/>
            <person name="Dixon R.A."/>
            <person name="May G.D."/>
            <person name="Schwartz D.C."/>
            <person name="Rogers J."/>
            <person name="Quetier F."/>
            <person name="Town C.D."/>
            <person name="Roe B.A."/>
        </authorList>
    </citation>
    <scope>NUCLEOTIDE SEQUENCE [LARGE SCALE GENOMIC DNA]</scope>
    <source>
        <strain evidence="8">A17</strain>
        <strain evidence="9 10">cv. Jemalong A17</strain>
    </source>
</reference>
<keyword evidence="3 7" id="KW-0217">Developmental protein</keyword>
<proteinExistence type="inferred from homology"/>
<dbReference type="GO" id="GO:0010052">
    <property type="term" value="P:guard cell differentiation"/>
    <property type="evidence" value="ECO:0000318"/>
    <property type="project" value="GO_Central"/>
</dbReference>
<dbReference type="EMBL" id="CM001220">
    <property type="protein sequence ID" value="KEH29468.1"/>
    <property type="molecule type" value="Genomic_DNA"/>
</dbReference>
<name>A0A072UK76_MEDTR</name>
<dbReference type="InterPro" id="IPR039455">
    <property type="entry name" value="EPFL"/>
</dbReference>
<comment type="function">
    <text evidence="7">Controls stomatal patterning.</text>
</comment>
<evidence type="ECO:0000313" key="8">
    <source>
        <dbReference type="EMBL" id="KEH29468.1"/>
    </source>
</evidence>
<protein>
    <recommendedName>
        <fullName evidence="7">Epidermal patterning factor-like protein</fullName>
    </recommendedName>
</protein>
<keyword evidence="5" id="KW-0732">Signal</keyword>
<dbReference type="EnsemblPlants" id="KEH29468">
    <property type="protein sequence ID" value="KEH29468"/>
    <property type="gene ID" value="MTR_4g037115"/>
</dbReference>
<comment type="subcellular location">
    <subcellularLocation>
        <location evidence="1 7">Secreted</location>
    </subcellularLocation>
</comment>
<dbReference type="GO" id="GO:0005576">
    <property type="term" value="C:extracellular region"/>
    <property type="evidence" value="ECO:0007669"/>
    <property type="project" value="UniProtKB-SubCell"/>
</dbReference>
<keyword evidence="10" id="KW-1185">Reference proteome</keyword>
<evidence type="ECO:0000313" key="10">
    <source>
        <dbReference type="Proteomes" id="UP000002051"/>
    </source>
</evidence>
<reference evidence="8 10" key="2">
    <citation type="journal article" date="2014" name="BMC Genomics">
        <title>An improved genome release (version Mt4.0) for the model legume Medicago truncatula.</title>
        <authorList>
            <person name="Tang H."/>
            <person name="Krishnakumar V."/>
            <person name="Bidwell S."/>
            <person name="Rosen B."/>
            <person name="Chan A."/>
            <person name="Zhou S."/>
            <person name="Gentzbittel L."/>
            <person name="Childs K.L."/>
            <person name="Yandell M."/>
            <person name="Gundlach H."/>
            <person name="Mayer K.F."/>
            <person name="Schwartz D.C."/>
            <person name="Town C.D."/>
        </authorList>
    </citation>
    <scope>GENOME REANNOTATION</scope>
    <source>
        <strain evidence="8">A17</strain>
        <strain evidence="9 10">cv. Jemalong A17</strain>
    </source>
</reference>
<evidence type="ECO:0000256" key="1">
    <source>
        <dbReference type="ARBA" id="ARBA00004613"/>
    </source>
</evidence>
<keyword evidence="6" id="KW-1015">Disulfide bond</keyword>
<comment type="similarity">
    <text evidence="2 7">Belongs to the plant cysteine rich small secretory peptide family. Epidermal patterning factor subfamily.</text>
</comment>
<dbReference type="Proteomes" id="UP000002051">
    <property type="component" value="Chromosome 4"/>
</dbReference>
<evidence type="ECO:0000256" key="4">
    <source>
        <dbReference type="ARBA" id="ARBA00022525"/>
    </source>
</evidence>
<dbReference type="Pfam" id="PF17181">
    <property type="entry name" value="EPF"/>
    <property type="match status" value="1"/>
</dbReference>
<dbReference type="AlphaFoldDB" id="A0A072UK76"/>
<dbReference type="HOGENOM" id="CLU_135272_3_1_1"/>
<evidence type="ECO:0000256" key="7">
    <source>
        <dbReference type="RuleBase" id="RU367102"/>
    </source>
</evidence>
<reference evidence="9" key="3">
    <citation type="submission" date="2015-04" db="UniProtKB">
        <authorList>
            <consortium name="EnsemblPlants"/>
        </authorList>
    </citation>
    <scope>IDENTIFICATION</scope>
    <source>
        <strain evidence="9">cv. Jemalong A17</strain>
    </source>
</reference>
<evidence type="ECO:0000313" key="9">
    <source>
        <dbReference type="EnsemblPlants" id="KEH29468"/>
    </source>
</evidence>
<evidence type="ECO:0000256" key="5">
    <source>
        <dbReference type="ARBA" id="ARBA00022729"/>
    </source>
</evidence>